<name>A0A078M1N0_9BACL</name>
<feature type="transmembrane region" description="Helical" evidence="1">
    <location>
        <begin position="33"/>
        <end position="53"/>
    </location>
</feature>
<accession>A0A078M1N0</accession>
<dbReference type="AlphaFoldDB" id="A0A078M1N0"/>
<evidence type="ECO:0000313" key="2">
    <source>
        <dbReference type="EMBL" id="CEA00110.1"/>
    </source>
</evidence>
<dbReference type="EMBL" id="LN483073">
    <property type="protein sequence ID" value="CEA00110.1"/>
    <property type="molecule type" value="Genomic_DNA"/>
</dbReference>
<sequence>MQMGIMIRQLGLITLVIFGGTFLMRYLRAGEVLADQLIGAGVGLALVVIGTLVQRIQHAKRG</sequence>
<proteinExistence type="predicted"/>
<gene>
    <name evidence="2" type="ORF">BN1050_00460</name>
</gene>
<organism evidence="2">
    <name type="scientific">Metalysinibacillus saudimassiliensis</name>
    <dbReference type="NCBI Taxonomy" id="1461583"/>
    <lineage>
        <taxon>Bacteria</taxon>
        <taxon>Bacillati</taxon>
        <taxon>Bacillota</taxon>
        <taxon>Bacilli</taxon>
        <taxon>Bacillales</taxon>
        <taxon>Caryophanaceae</taxon>
        <taxon>Metalysinibacillus</taxon>
    </lineage>
</organism>
<feature type="transmembrane region" description="Helical" evidence="1">
    <location>
        <begin position="7"/>
        <end position="27"/>
    </location>
</feature>
<protein>
    <submittedName>
        <fullName evidence="2">Uncharacterized protein</fullName>
    </submittedName>
</protein>
<keyword evidence="1" id="KW-1133">Transmembrane helix</keyword>
<keyword evidence="1" id="KW-0472">Membrane</keyword>
<reference evidence="2" key="1">
    <citation type="submission" date="2014-07" db="EMBL/GenBank/DDBJ databases">
        <authorList>
            <person name="Urmite Genomes Urmite Genomes"/>
        </authorList>
    </citation>
    <scope>NUCLEOTIDE SEQUENCE</scope>
    <source>
        <strain evidence="2">13S34_air</strain>
    </source>
</reference>
<keyword evidence="1" id="KW-0812">Transmembrane</keyword>
<dbReference type="HOGENOM" id="CLU_2898870_0_0_9"/>
<evidence type="ECO:0000256" key="1">
    <source>
        <dbReference type="SAM" id="Phobius"/>
    </source>
</evidence>
<dbReference type="PATRIC" id="fig|1461583.4.peg.432"/>